<evidence type="ECO:0000313" key="6">
    <source>
        <dbReference type="Proteomes" id="UP000604825"/>
    </source>
</evidence>
<evidence type="ECO:0000313" key="5">
    <source>
        <dbReference type="EMBL" id="CAD6214126.1"/>
    </source>
</evidence>
<sequence>MGRLFLMHLDGNVYSCKHCKTHLGVAGDIISKVPLDPSASPRCQNKKNLFLIFAVPAADACGEADSGCFPWCFDFFQTFHCKHGKAYLFHKVVNVTSGVKEDRMMITGMHTVSDIFCVGCGSIVGWKYEAAHEKNQRYKEGKFILERFKVSGPDGSQYWIAPDVNLGGSDADDV</sequence>
<dbReference type="InterPro" id="IPR034751">
    <property type="entry name" value="Yippee"/>
</dbReference>
<dbReference type="Proteomes" id="UP000604825">
    <property type="component" value="Unassembled WGS sequence"/>
</dbReference>
<dbReference type="EMBL" id="CAJGYO010000002">
    <property type="protein sequence ID" value="CAD6214126.1"/>
    <property type="molecule type" value="Genomic_DNA"/>
</dbReference>
<evidence type="ECO:0000256" key="3">
    <source>
        <dbReference type="ARBA" id="ARBA00022833"/>
    </source>
</evidence>
<dbReference type="OrthoDB" id="6407410at2759"/>
<dbReference type="PROSITE" id="PS51792">
    <property type="entry name" value="YIPPEE"/>
    <property type="match status" value="1"/>
</dbReference>
<comment type="similarity">
    <text evidence="1">Belongs to the yippee family.</text>
</comment>
<evidence type="ECO:0000256" key="2">
    <source>
        <dbReference type="ARBA" id="ARBA00022723"/>
    </source>
</evidence>
<protein>
    <recommendedName>
        <fullName evidence="4">Yippee domain-containing protein</fullName>
    </recommendedName>
</protein>
<keyword evidence="2" id="KW-0479">Metal-binding</keyword>
<accession>A0A811MYB5</accession>
<feature type="domain" description="Yippee" evidence="4">
    <location>
        <begin position="54"/>
        <end position="154"/>
    </location>
</feature>
<reference evidence="5" key="1">
    <citation type="submission" date="2020-10" db="EMBL/GenBank/DDBJ databases">
        <authorList>
            <person name="Han B."/>
            <person name="Lu T."/>
            <person name="Zhao Q."/>
            <person name="Huang X."/>
            <person name="Zhao Y."/>
        </authorList>
    </citation>
    <scope>NUCLEOTIDE SEQUENCE</scope>
</reference>
<keyword evidence="6" id="KW-1185">Reference proteome</keyword>
<name>A0A811MYB5_9POAL</name>
<organism evidence="5 6">
    <name type="scientific">Miscanthus lutarioriparius</name>
    <dbReference type="NCBI Taxonomy" id="422564"/>
    <lineage>
        <taxon>Eukaryota</taxon>
        <taxon>Viridiplantae</taxon>
        <taxon>Streptophyta</taxon>
        <taxon>Embryophyta</taxon>
        <taxon>Tracheophyta</taxon>
        <taxon>Spermatophyta</taxon>
        <taxon>Magnoliopsida</taxon>
        <taxon>Liliopsida</taxon>
        <taxon>Poales</taxon>
        <taxon>Poaceae</taxon>
        <taxon>PACMAD clade</taxon>
        <taxon>Panicoideae</taxon>
        <taxon>Andropogonodae</taxon>
        <taxon>Andropogoneae</taxon>
        <taxon>Saccharinae</taxon>
        <taxon>Miscanthus</taxon>
    </lineage>
</organism>
<dbReference type="InterPro" id="IPR004910">
    <property type="entry name" value="Yippee/Mis18/Cereblon"/>
</dbReference>
<keyword evidence="3" id="KW-0862">Zinc</keyword>
<dbReference type="InterPro" id="IPR039058">
    <property type="entry name" value="Yippee_fam"/>
</dbReference>
<dbReference type="Pfam" id="PF03226">
    <property type="entry name" value="Yippee-Mis18"/>
    <property type="match status" value="1"/>
</dbReference>
<dbReference type="GO" id="GO:0046872">
    <property type="term" value="F:metal ion binding"/>
    <property type="evidence" value="ECO:0007669"/>
    <property type="project" value="UniProtKB-KW"/>
</dbReference>
<gene>
    <name evidence="5" type="ORF">NCGR_LOCUS9582</name>
</gene>
<proteinExistence type="inferred from homology"/>
<dbReference type="PANTHER" id="PTHR13848">
    <property type="entry name" value="PROTEIN YIPPEE-LIKE CG15309-RELATED"/>
    <property type="match status" value="1"/>
</dbReference>
<evidence type="ECO:0000256" key="1">
    <source>
        <dbReference type="ARBA" id="ARBA00005613"/>
    </source>
</evidence>
<evidence type="ECO:0000259" key="4">
    <source>
        <dbReference type="PROSITE" id="PS51792"/>
    </source>
</evidence>
<dbReference type="AlphaFoldDB" id="A0A811MYB5"/>
<comment type="caution">
    <text evidence="5">The sequence shown here is derived from an EMBL/GenBank/DDBJ whole genome shotgun (WGS) entry which is preliminary data.</text>
</comment>